<feature type="region of interest" description="Disordered" evidence="9">
    <location>
        <begin position="37"/>
        <end position="128"/>
    </location>
</feature>
<comment type="subunit">
    <text evidence="4">Binds to histones H3 and H4.</text>
</comment>
<dbReference type="FunFam" id="3.10.50.40:FF:000006">
    <property type="entry name" value="Peptidyl-prolyl cis-trans isomerase"/>
    <property type="match status" value="1"/>
</dbReference>
<dbReference type="EMBL" id="ML119700">
    <property type="protein sequence ID" value="RPA79332.1"/>
    <property type="molecule type" value="Genomic_DNA"/>
</dbReference>
<dbReference type="EC" id="5.2.1.8" evidence="7"/>
<feature type="domain" description="PPIase FKBP-type" evidence="10">
    <location>
        <begin position="355"/>
        <end position="441"/>
    </location>
</feature>
<keyword evidence="12" id="KW-1185">Reference proteome</keyword>
<feature type="compositionally biased region" description="Acidic residues" evidence="9">
    <location>
        <begin position="105"/>
        <end position="123"/>
    </location>
</feature>
<feature type="region of interest" description="Disordered" evidence="9">
    <location>
        <begin position="169"/>
        <end position="337"/>
    </location>
</feature>
<dbReference type="PANTHER" id="PTHR43811:SF19">
    <property type="entry name" value="39 KDA FK506-BINDING NUCLEAR PROTEIN"/>
    <property type="match status" value="1"/>
</dbReference>
<dbReference type="Proteomes" id="UP000275078">
    <property type="component" value="Unassembled WGS sequence"/>
</dbReference>
<dbReference type="GO" id="GO:0005730">
    <property type="term" value="C:nucleolus"/>
    <property type="evidence" value="ECO:0007669"/>
    <property type="project" value="TreeGrafter"/>
</dbReference>
<keyword evidence="6 7" id="KW-0413">Isomerase</keyword>
<evidence type="ECO:0000313" key="12">
    <source>
        <dbReference type="Proteomes" id="UP000275078"/>
    </source>
</evidence>
<evidence type="ECO:0000256" key="7">
    <source>
        <dbReference type="PIRNR" id="PIRNR001473"/>
    </source>
</evidence>
<dbReference type="PANTHER" id="PTHR43811">
    <property type="entry name" value="FKBP-TYPE PEPTIDYL-PROLYL CIS-TRANS ISOMERASE FKPA"/>
    <property type="match status" value="1"/>
</dbReference>
<dbReference type="GO" id="GO:0000785">
    <property type="term" value="C:chromatin"/>
    <property type="evidence" value="ECO:0007669"/>
    <property type="project" value="TreeGrafter"/>
</dbReference>
<evidence type="ECO:0000256" key="8">
    <source>
        <dbReference type="PROSITE-ProRule" id="PRU00277"/>
    </source>
</evidence>
<dbReference type="InterPro" id="IPR041232">
    <property type="entry name" value="NPL"/>
</dbReference>
<dbReference type="PROSITE" id="PS50059">
    <property type="entry name" value="FKBP_PPIASE"/>
    <property type="match status" value="1"/>
</dbReference>
<dbReference type="Pfam" id="PF17800">
    <property type="entry name" value="NPL"/>
    <property type="match status" value="1"/>
</dbReference>
<feature type="compositionally biased region" description="Acidic residues" evidence="9">
    <location>
        <begin position="69"/>
        <end position="88"/>
    </location>
</feature>
<dbReference type="SUPFAM" id="SSF54534">
    <property type="entry name" value="FKBP-like"/>
    <property type="match status" value="1"/>
</dbReference>
<accession>A0A3N4HZQ9</accession>
<evidence type="ECO:0000256" key="9">
    <source>
        <dbReference type="SAM" id="MobiDB-lite"/>
    </source>
</evidence>
<dbReference type="Pfam" id="PF00254">
    <property type="entry name" value="FKBP_C"/>
    <property type="match status" value="1"/>
</dbReference>
<reference evidence="11 12" key="1">
    <citation type="journal article" date="2018" name="Nat. Ecol. Evol.">
        <title>Pezizomycetes genomes reveal the molecular basis of ectomycorrhizal truffle lifestyle.</title>
        <authorList>
            <person name="Murat C."/>
            <person name="Payen T."/>
            <person name="Noel B."/>
            <person name="Kuo A."/>
            <person name="Morin E."/>
            <person name="Chen J."/>
            <person name="Kohler A."/>
            <person name="Krizsan K."/>
            <person name="Balestrini R."/>
            <person name="Da Silva C."/>
            <person name="Montanini B."/>
            <person name="Hainaut M."/>
            <person name="Levati E."/>
            <person name="Barry K.W."/>
            <person name="Belfiori B."/>
            <person name="Cichocki N."/>
            <person name="Clum A."/>
            <person name="Dockter R.B."/>
            <person name="Fauchery L."/>
            <person name="Guy J."/>
            <person name="Iotti M."/>
            <person name="Le Tacon F."/>
            <person name="Lindquist E.A."/>
            <person name="Lipzen A."/>
            <person name="Malagnac F."/>
            <person name="Mello A."/>
            <person name="Molinier V."/>
            <person name="Miyauchi S."/>
            <person name="Poulain J."/>
            <person name="Riccioni C."/>
            <person name="Rubini A."/>
            <person name="Sitrit Y."/>
            <person name="Splivallo R."/>
            <person name="Traeger S."/>
            <person name="Wang M."/>
            <person name="Zifcakova L."/>
            <person name="Wipf D."/>
            <person name="Zambonelli A."/>
            <person name="Paolocci F."/>
            <person name="Nowrousian M."/>
            <person name="Ottonello S."/>
            <person name="Baldrian P."/>
            <person name="Spatafora J.W."/>
            <person name="Henrissat B."/>
            <person name="Nagy L.G."/>
            <person name="Aury J.M."/>
            <person name="Wincker P."/>
            <person name="Grigoriev I.V."/>
            <person name="Bonfante P."/>
            <person name="Martin F.M."/>
        </authorList>
    </citation>
    <scope>NUCLEOTIDE SEQUENCE [LARGE SCALE GENOMIC DNA]</scope>
    <source>
        <strain evidence="11 12">RN42</strain>
    </source>
</reference>
<protein>
    <recommendedName>
        <fullName evidence="7">FK506-binding protein</fullName>
        <ecNumber evidence="7">5.2.1.8</ecNumber>
    </recommendedName>
</protein>
<evidence type="ECO:0000256" key="5">
    <source>
        <dbReference type="ARBA" id="ARBA00023110"/>
    </source>
</evidence>
<dbReference type="Gene3D" id="3.10.50.40">
    <property type="match status" value="1"/>
</dbReference>
<feature type="compositionally biased region" description="Basic and acidic residues" evidence="9">
    <location>
        <begin position="311"/>
        <end position="328"/>
    </location>
</feature>
<dbReference type="AlphaFoldDB" id="A0A3N4HZQ9"/>
<evidence type="ECO:0000256" key="1">
    <source>
        <dbReference type="ARBA" id="ARBA00000971"/>
    </source>
</evidence>
<dbReference type="OrthoDB" id="77911at2759"/>
<evidence type="ECO:0000256" key="6">
    <source>
        <dbReference type="ARBA" id="ARBA00023235"/>
    </source>
</evidence>
<dbReference type="InterPro" id="IPR001179">
    <property type="entry name" value="PPIase_FKBP_dom"/>
</dbReference>
<comment type="function">
    <text evidence="2">PPIase that acts as a histone chaperone. Histone proline isomerase that increases the rate of cis-trans isomerization at prolines on the histone H3 N-terminal tail. Proline isomerization influences H3 methylation thereby regulating gene expression.</text>
</comment>
<evidence type="ECO:0000259" key="10">
    <source>
        <dbReference type="PROSITE" id="PS50059"/>
    </source>
</evidence>
<feature type="compositionally biased region" description="Basic and acidic residues" evidence="9">
    <location>
        <begin position="228"/>
        <end position="255"/>
    </location>
</feature>
<dbReference type="Gene3D" id="2.60.120.340">
    <property type="entry name" value="Nucleoplasmin core domain"/>
    <property type="match status" value="1"/>
</dbReference>
<comment type="similarity">
    <text evidence="3">Belongs to the FKBP-type PPIase family. FKBP3/4 subfamily.</text>
</comment>
<evidence type="ECO:0000313" key="11">
    <source>
        <dbReference type="EMBL" id="RPA79332.1"/>
    </source>
</evidence>
<sequence>MSYQPVALFAVEVSPGEIIPVHDGDLPAHIQITMAAIDPTAEPQNKDGPKLSTLRLIRHAMDAPGMGDSDSEDEDEDDELSSDDEEEEKSSKGKKSAKAGKKDEMDVDSEEEEEDEDDDEEDGSVDRYVLCTLDTEKNYQQPLNITVQEGEVVFFQVTGNYPVYVTGNYVVPDEHREDEDSDEDSEDEDYDLSPSEDELYGDSDESEDDLDDVSDPRITEVTSEDEKEEKKKDTKANNKKRAAEETDDKKEEPKLNKKQLKKLKANDGKAAEAPAKPETPSKTEGKGDTPSKKVKFAKELEQGPTPSKNDPSSKKDDKKEKKAEKKESQPPAIRKIGNMTVEDKKLGQGAVAKKGNKVKVRYIGKLTNGKQFDACTKGKPFQFTLGKGEVIKGWDLGIAGMAPGGERRLTVPPEMGYGNKAAGSIPKNSTLIFDVKCIGIN</sequence>
<evidence type="ECO:0000256" key="2">
    <source>
        <dbReference type="ARBA" id="ARBA00002221"/>
    </source>
</evidence>
<keyword evidence="5 7" id="KW-0697">Rotamase</keyword>
<feature type="compositionally biased region" description="Acidic residues" evidence="9">
    <location>
        <begin position="176"/>
        <end position="213"/>
    </location>
</feature>
<evidence type="ECO:0000256" key="3">
    <source>
        <dbReference type="ARBA" id="ARBA00007838"/>
    </source>
</evidence>
<organism evidence="11 12">
    <name type="scientific">Ascobolus immersus RN42</name>
    <dbReference type="NCBI Taxonomy" id="1160509"/>
    <lineage>
        <taxon>Eukaryota</taxon>
        <taxon>Fungi</taxon>
        <taxon>Dikarya</taxon>
        <taxon>Ascomycota</taxon>
        <taxon>Pezizomycotina</taxon>
        <taxon>Pezizomycetes</taxon>
        <taxon>Pezizales</taxon>
        <taxon>Ascobolaceae</taxon>
        <taxon>Ascobolus</taxon>
    </lineage>
</organism>
<comment type="catalytic activity">
    <reaction evidence="1 7 8">
        <text>[protein]-peptidylproline (omega=180) = [protein]-peptidylproline (omega=0)</text>
        <dbReference type="Rhea" id="RHEA:16237"/>
        <dbReference type="Rhea" id="RHEA-COMP:10747"/>
        <dbReference type="Rhea" id="RHEA-COMP:10748"/>
        <dbReference type="ChEBI" id="CHEBI:83833"/>
        <dbReference type="ChEBI" id="CHEBI:83834"/>
        <dbReference type="EC" id="5.2.1.8"/>
    </reaction>
</comment>
<dbReference type="InterPro" id="IPR046357">
    <property type="entry name" value="PPIase_dom_sf"/>
</dbReference>
<dbReference type="STRING" id="1160509.A0A3N4HZQ9"/>
<name>A0A3N4HZQ9_ASCIM</name>
<proteinExistence type="inferred from homology"/>
<dbReference type="InterPro" id="IPR023566">
    <property type="entry name" value="PPIase_Fpr3/Fpr4-like"/>
</dbReference>
<feature type="compositionally biased region" description="Basic and acidic residues" evidence="9">
    <location>
        <begin position="279"/>
        <end position="301"/>
    </location>
</feature>
<dbReference type="GO" id="GO:0003755">
    <property type="term" value="F:peptidyl-prolyl cis-trans isomerase activity"/>
    <property type="evidence" value="ECO:0007669"/>
    <property type="project" value="UniProtKB-KW"/>
</dbReference>
<dbReference type="PIRSF" id="PIRSF001473">
    <property type="entry name" value="FK506-bp_FPR3"/>
    <property type="match status" value="1"/>
</dbReference>
<gene>
    <name evidence="11" type="ORF">BJ508DRAFT_415972</name>
</gene>
<evidence type="ECO:0000256" key="4">
    <source>
        <dbReference type="ARBA" id="ARBA00011865"/>
    </source>
</evidence>